<dbReference type="InterPro" id="IPR025602">
    <property type="entry name" value="BCP1_family"/>
</dbReference>
<name>A0A1A6A797_9TREE</name>
<proteinExistence type="inferred from homology"/>
<evidence type="ECO:0000313" key="3">
    <source>
        <dbReference type="EMBL" id="OBR85931.1"/>
    </source>
</evidence>
<comment type="similarity">
    <text evidence="1">Belongs to the BCP1 family.</text>
</comment>
<feature type="region of interest" description="Disordered" evidence="2">
    <location>
        <begin position="251"/>
        <end position="275"/>
    </location>
</feature>
<dbReference type="Pfam" id="PF13862">
    <property type="entry name" value="BCCIP"/>
    <property type="match status" value="1"/>
</dbReference>
<dbReference type="AlphaFoldDB" id="A0A1A6A797"/>
<dbReference type="PANTHER" id="PTHR13261:SF0">
    <property type="entry name" value="BRCA2 AND CDKN1A-INTERACTING PROTEIN"/>
    <property type="match status" value="1"/>
</dbReference>
<feature type="compositionally biased region" description="Basic and acidic residues" evidence="2">
    <location>
        <begin position="31"/>
        <end position="46"/>
    </location>
</feature>
<dbReference type="GO" id="GO:0005634">
    <property type="term" value="C:nucleus"/>
    <property type="evidence" value="ECO:0007669"/>
    <property type="project" value="TreeGrafter"/>
</dbReference>
<feature type="region of interest" description="Disordered" evidence="2">
    <location>
        <begin position="1"/>
        <end position="77"/>
    </location>
</feature>
<feature type="compositionally biased region" description="Low complexity" evidence="2">
    <location>
        <begin position="254"/>
        <end position="264"/>
    </location>
</feature>
<dbReference type="GeneID" id="28967345"/>
<dbReference type="VEuPathDB" id="FungiDB:I303_03646"/>
<dbReference type="EMBL" id="KI894030">
    <property type="protein sequence ID" value="OBR85931.1"/>
    <property type="molecule type" value="Genomic_DNA"/>
</dbReference>
<reference evidence="3" key="1">
    <citation type="submission" date="2013-07" db="EMBL/GenBank/DDBJ databases">
        <title>The Genome Sequence of Cryptococcus dejecticola CBS10117.</title>
        <authorList>
            <consortium name="The Broad Institute Genome Sequencing Platform"/>
            <person name="Cuomo C."/>
            <person name="Litvintseva A."/>
            <person name="Chen Y."/>
            <person name="Heitman J."/>
            <person name="Sun S."/>
            <person name="Springer D."/>
            <person name="Dromer F."/>
            <person name="Young S.K."/>
            <person name="Zeng Q."/>
            <person name="Gargeya S."/>
            <person name="Fitzgerald M."/>
            <person name="Abouelleil A."/>
            <person name="Alvarado L."/>
            <person name="Berlin A.M."/>
            <person name="Chapman S.B."/>
            <person name="Dewar J."/>
            <person name="Goldberg J."/>
            <person name="Griggs A."/>
            <person name="Gujja S."/>
            <person name="Hansen M."/>
            <person name="Howarth C."/>
            <person name="Imamovic A."/>
            <person name="Larimer J."/>
            <person name="McCowan C."/>
            <person name="Murphy C."/>
            <person name="Pearson M."/>
            <person name="Priest M."/>
            <person name="Roberts A."/>
            <person name="Saif S."/>
            <person name="Shea T."/>
            <person name="Sykes S."/>
            <person name="Wortman J."/>
            <person name="Nusbaum C."/>
            <person name="Birren B."/>
        </authorList>
    </citation>
    <scope>NUCLEOTIDE SEQUENCE [LARGE SCALE GENOMIC DNA]</scope>
    <source>
        <strain evidence="3">CBS 10117</strain>
    </source>
</reference>
<dbReference type="PANTHER" id="PTHR13261">
    <property type="entry name" value="BRCA2 AND CDKN1A INTERACTING PROTEIN"/>
    <property type="match status" value="1"/>
</dbReference>
<protein>
    <submittedName>
        <fullName evidence="3">Protein BCP1</fullName>
    </submittedName>
</protein>
<sequence>MTSTKYDKTPSPSDWNNTEIRNYQPQYTAKRSKDNDQVIMPKEHTLEAVSAASASTSNPKRKNAPRDDEDDSASDSGSDVSMINVDFDFYNFNPDVDQIAVKRLLRQTLSHDDELIDVHPLAELILSEGIRLGAGSSIKTDGEESDPWGLVGVVDINEHRNHPAFAPFLNYLLSTLPKISPLRLLLDPTTSPAHASKPALVFSLRMLNLPLPLIPHLYRILLSELRENPKDGQFTDYVIWGRGYRLEGGEEGMGLDMTETNSNSKKSKKKSGNANGNAAVALTAGTFAYHPEEEFIDNLATHVHTYPFKTAPKRDEDAFGVEQFGRLVLISGDKLGQAVEAMQAACQ</sequence>
<accession>A0A1A6A797</accession>
<dbReference type="STRING" id="1296121.A0A1A6A797"/>
<dbReference type="RefSeq" id="XP_018263773.2">
    <property type="nucleotide sequence ID" value="XM_018406965.2"/>
</dbReference>
<evidence type="ECO:0000256" key="2">
    <source>
        <dbReference type="SAM" id="MobiDB-lite"/>
    </source>
</evidence>
<dbReference type="OrthoDB" id="27543at2759"/>
<evidence type="ECO:0000256" key="1">
    <source>
        <dbReference type="ARBA" id="ARBA00006781"/>
    </source>
</evidence>
<feature type="compositionally biased region" description="Polar residues" evidence="2">
    <location>
        <begin position="9"/>
        <end position="29"/>
    </location>
</feature>
<gene>
    <name evidence="3" type="ORF">I303_03646</name>
</gene>
<organism evidence="3">
    <name type="scientific">Kwoniella dejecticola CBS 10117</name>
    <dbReference type="NCBI Taxonomy" id="1296121"/>
    <lineage>
        <taxon>Eukaryota</taxon>
        <taxon>Fungi</taxon>
        <taxon>Dikarya</taxon>
        <taxon>Basidiomycota</taxon>
        <taxon>Agaricomycotina</taxon>
        <taxon>Tremellomycetes</taxon>
        <taxon>Tremellales</taxon>
        <taxon>Cryptococcaceae</taxon>
        <taxon>Kwoniella</taxon>
    </lineage>
</organism>
<dbReference type="KEGG" id="kdj:28967345"/>